<dbReference type="GO" id="GO:0003950">
    <property type="term" value="F:NAD+ poly-ADP-ribosyltransferase activity"/>
    <property type="evidence" value="ECO:0007669"/>
    <property type="project" value="InterPro"/>
</dbReference>
<dbReference type="PANTHER" id="PTHR45740:SF7">
    <property type="entry name" value="PROTEIN MONO-ADP-RIBOSYLTRANSFERASE TIPARP"/>
    <property type="match status" value="1"/>
</dbReference>
<dbReference type="PROSITE" id="PS50103">
    <property type="entry name" value="ZF_C3H1"/>
    <property type="match status" value="1"/>
</dbReference>
<keyword evidence="2" id="KW-0479">Metal-binding</keyword>
<dbReference type="GO" id="GO:1990404">
    <property type="term" value="F:NAD+-protein mono-ADP-ribosyltransferase activity"/>
    <property type="evidence" value="ECO:0007669"/>
    <property type="project" value="TreeGrafter"/>
</dbReference>
<name>A0A9J8API8_CYPCA</name>
<dbReference type="InterPro" id="IPR012317">
    <property type="entry name" value="Poly(ADP-ribose)pol_cat_dom"/>
</dbReference>
<sequence length="429" mass="48485">MQEAVDTTVPALGLPMGTGEFTEQQMGLADKIPLVKPYFKKKHSQRKLDTKCLRALEDPILSTLLNSDALVSGDGVFVPRNPARPQRNICTAGVEKQARISQVCLKEEDEEETTDPVVAGSELAGEQKVTDIQQVSIDANERRFQPQERDEAAPSSDVSGLKINDIYTTETLQGANCLAIKEGEIFQDKSEEASLDLVFELLTQLQYHTHQGDAVSICVDFLQGVCVYGSDCAQHHTVLPYHWQIHRADTQTWQGISDDSQEQLERLYCNPDNEHVRLKFKKKEYMSRHMSEMDCMLNERHLFHGTSQDVVEGICKHNFDPRVCGKHATMFGQGSYFARKAVYSHNFSKRSPRGVHYMFLAKVLTGKFTVGNSSMRRPPPLNPRDACSDLFDSCVDNWMDPQIFVIFSDDQSYPYFIIQYEEVGNTVAI</sequence>
<evidence type="ECO:0000313" key="5">
    <source>
        <dbReference type="Ensembl" id="ENSCCRP00000147119.1"/>
    </source>
</evidence>
<evidence type="ECO:0000259" key="3">
    <source>
        <dbReference type="PROSITE" id="PS50103"/>
    </source>
</evidence>
<dbReference type="CDD" id="cd01439">
    <property type="entry name" value="TCCD_inducible_PARP_like"/>
    <property type="match status" value="1"/>
</dbReference>
<evidence type="ECO:0000256" key="2">
    <source>
        <dbReference type="PROSITE-ProRule" id="PRU00723"/>
    </source>
</evidence>
<accession>A0A9J8API8</accession>
<evidence type="ECO:0000256" key="1">
    <source>
        <dbReference type="ARBA" id="ARBA00024347"/>
    </source>
</evidence>
<dbReference type="GeneTree" id="ENSGT00940000155368"/>
<keyword evidence="2" id="KW-0862">Zinc</keyword>
<feature type="zinc finger region" description="C3H1-type" evidence="2">
    <location>
        <begin position="212"/>
        <end position="239"/>
    </location>
</feature>
<dbReference type="AlphaFoldDB" id="A0A9J8API8"/>
<comment type="similarity">
    <text evidence="1">Belongs to the ARTD/PARP family.</text>
</comment>
<reference evidence="5" key="1">
    <citation type="submission" date="2025-08" db="UniProtKB">
        <authorList>
            <consortium name="Ensembl"/>
        </authorList>
    </citation>
    <scope>IDENTIFICATION</scope>
</reference>
<dbReference type="GO" id="GO:0005634">
    <property type="term" value="C:nucleus"/>
    <property type="evidence" value="ECO:0007669"/>
    <property type="project" value="TreeGrafter"/>
</dbReference>
<evidence type="ECO:0000259" key="4">
    <source>
        <dbReference type="PROSITE" id="PS51059"/>
    </source>
</evidence>
<dbReference type="GO" id="GO:0008270">
    <property type="term" value="F:zinc ion binding"/>
    <property type="evidence" value="ECO:0007669"/>
    <property type="project" value="UniProtKB-KW"/>
</dbReference>
<dbReference type="PANTHER" id="PTHR45740">
    <property type="entry name" value="POLY [ADP-RIBOSE] POLYMERASE"/>
    <property type="match status" value="1"/>
</dbReference>
<dbReference type="Pfam" id="PF00644">
    <property type="entry name" value="PARP"/>
    <property type="match status" value="1"/>
</dbReference>
<feature type="domain" description="C3H1-type" evidence="3">
    <location>
        <begin position="212"/>
        <end position="239"/>
    </location>
</feature>
<feature type="domain" description="PARP catalytic" evidence="4">
    <location>
        <begin position="230"/>
        <end position="429"/>
    </location>
</feature>
<dbReference type="Ensembl" id="ENSCCRT00000180357.1">
    <property type="protein sequence ID" value="ENSCCRP00000147119.1"/>
    <property type="gene ID" value="ENSCCRG00000016895.2"/>
</dbReference>
<protein>
    <submittedName>
        <fullName evidence="5">TCDD-inducible poly(ADP-ribose) polymerase</fullName>
    </submittedName>
</protein>
<keyword evidence="6" id="KW-1185">Reference proteome</keyword>
<dbReference type="Proteomes" id="UP001108240">
    <property type="component" value="Unplaced"/>
</dbReference>
<keyword evidence="2" id="KW-0863">Zinc-finger</keyword>
<dbReference type="PROSITE" id="PS51059">
    <property type="entry name" value="PARP_CATALYTIC"/>
    <property type="match status" value="1"/>
</dbReference>
<dbReference type="InterPro" id="IPR000571">
    <property type="entry name" value="Znf_CCCH"/>
</dbReference>
<dbReference type="Gene3D" id="3.90.228.10">
    <property type="match status" value="1"/>
</dbReference>
<proteinExistence type="inferred from homology"/>
<dbReference type="InterPro" id="IPR051712">
    <property type="entry name" value="ARTD-AVP"/>
</dbReference>
<dbReference type="SUPFAM" id="SSF56399">
    <property type="entry name" value="ADP-ribosylation"/>
    <property type="match status" value="1"/>
</dbReference>
<organism evidence="5 6">
    <name type="scientific">Cyprinus carpio carpio</name>
    <dbReference type="NCBI Taxonomy" id="630221"/>
    <lineage>
        <taxon>Eukaryota</taxon>
        <taxon>Metazoa</taxon>
        <taxon>Chordata</taxon>
        <taxon>Craniata</taxon>
        <taxon>Vertebrata</taxon>
        <taxon>Euteleostomi</taxon>
        <taxon>Actinopterygii</taxon>
        <taxon>Neopterygii</taxon>
        <taxon>Teleostei</taxon>
        <taxon>Ostariophysi</taxon>
        <taxon>Cypriniformes</taxon>
        <taxon>Cyprinidae</taxon>
        <taxon>Cyprininae</taxon>
        <taxon>Cyprinus</taxon>
    </lineage>
</organism>
<reference evidence="5" key="2">
    <citation type="submission" date="2025-09" db="UniProtKB">
        <authorList>
            <consortium name="Ensembl"/>
        </authorList>
    </citation>
    <scope>IDENTIFICATION</scope>
</reference>
<evidence type="ECO:0000313" key="6">
    <source>
        <dbReference type="Proteomes" id="UP001108240"/>
    </source>
</evidence>